<dbReference type="EMBL" id="JANJYJ010000007">
    <property type="protein sequence ID" value="KAK3198094.1"/>
    <property type="molecule type" value="Genomic_DNA"/>
</dbReference>
<name>A0AAD9ZZX0_9ROSI</name>
<dbReference type="PANTHER" id="PTHR31719">
    <property type="entry name" value="NAC TRANSCRIPTION FACTOR 56"/>
    <property type="match status" value="1"/>
</dbReference>
<gene>
    <name evidence="7" type="ORF">Dsin_021509</name>
</gene>
<feature type="domain" description="NAC" evidence="6">
    <location>
        <begin position="32"/>
        <end position="184"/>
    </location>
</feature>
<dbReference type="Pfam" id="PF02365">
    <property type="entry name" value="NAM"/>
    <property type="match status" value="1"/>
</dbReference>
<protein>
    <recommendedName>
        <fullName evidence="6">NAC domain-containing protein</fullName>
    </recommendedName>
</protein>
<keyword evidence="1" id="KW-0805">Transcription regulation</keyword>
<keyword evidence="4" id="KW-0539">Nucleus</keyword>
<dbReference type="GO" id="GO:0048731">
    <property type="term" value="P:system development"/>
    <property type="evidence" value="ECO:0007669"/>
    <property type="project" value="TreeGrafter"/>
</dbReference>
<accession>A0AAD9ZZX0</accession>
<dbReference type="SUPFAM" id="SSF101941">
    <property type="entry name" value="NAC domain"/>
    <property type="match status" value="1"/>
</dbReference>
<dbReference type="InterPro" id="IPR036093">
    <property type="entry name" value="NAC_dom_sf"/>
</dbReference>
<evidence type="ECO:0000256" key="3">
    <source>
        <dbReference type="ARBA" id="ARBA00023163"/>
    </source>
</evidence>
<dbReference type="GO" id="GO:0006355">
    <property type="term" value="P:regulation of DNA-templated transcription"/>
    <property type="evidence" value="ECO:0007669"/>
    <property type="project" value="InterPro"/>
</dbReference>
<dbReference type="PROSITE" id="PS51005">
    <property type="entry name" value="NAC"/>
    <property type="match status" value="1"/>
</dbReference>
<dbReference type="Proteomes" id="UP001281410">
    <property type="component" value="Unassembled WGS sequence"/>
</dbReference>
<evidence type="ECO:0000259" key="6">
    <source>
        <dbReference type="PROSITE" id="PS51005"/>
    </source>
</evidence>
<organism evidence="7 8">
    <name type="scientific">Dipteronia sinensis</name>
    <dbReference type="NCBI Taxonomy" id="43782"/>
    <lineage>
        <taxon>Eukaryota</taxon>
        <taxon>Viridiplantae</taxon>
        <taxon>Streptophyta</taxon>
        <taxon>Embryophyta</taxon>
        <taxon>Tracheophyta</taxon>
        <taxon>Spermatophyta</taxon>
        <taxon>Magnoliopsida</taxon>
        <taxon>eudicotyledons</taxon>
        <taxon>Gunneridae</taxon>
        <taxon>Pentapetalae</taxon>
        <taxon>rosids</taxon>
        <taxon>malvids</taxon>
        <taxon>Sapindales</taxon>
        <taxon>Sapindaceae</taxon>
        <taxon>Hippocastanoideae</taxon>
        <taxon>Acereae</taxon>
        <taxon>Dipteronia</taxon>
    </lineage>
</organism>
<dbReference type="Gene3D" id="2.170.150.80">
    <property type="entry name" value="NAC domain"/>
    <property type="match status" value="1"/>
</dbReference>
<sequence>MVVEYHVFYLRHCYRMNERSLPQSHNERVSITGHRYRFDPTDKELIVDYLFNKVHGNPLPSTTVVKERDVYGDNRVWNGLFEVFEENTIYFFRRLKKKTEKGKIIDSVTDSSTWKMAIKWSALDPTSKINISFIPKEGVKGSYGTWVMNGYQLMKKMKKGKNGRISIDDDDADDDGRATKYGGSSDDVGFAMRESNFQTHYEHTEVVDSSSNNNLIQTISRGGKITSGYIACGDPQFWGGDEFQFGRDVAGMGFIIPAPSCPVPLKI</sequence>
<evidence type="ECO:0000256" key="2">
    <source>
        <dbReference type="ARBA" id="ARBA00023125"/>
    </source>
</evidence>
<dbReference type="InterPro" id="IPR003441">
    <property type="entry name" value="NAC-dom"/>
</dbReference>
<dbReference type="AlphaFoldDB" id="A0AAD9ZZX0"/>
<evidence type="ECO:0000256" key="1">
    <source>
        <dbReference type="ARBA" id="ARBA00023015"/>
    </source>
</evidence>
<evidence type="ECO:0000256" key="4">
    <source>
        <dbReference type="ARBA" id="ARBA00023242"/>
    </source>
</evidence>
<dbReference type="GO" id="GO:0003677">
    <property type="term" value="F:DNA binding"/>
    <property type="evidence" value="ECO:0007669"/>
    <property type="project" value="UniProtKB-KW"/>
</dbReference>
<evidence type="ECO:0000313" key="7">
    <source>
        <dbReference type="EMBL" id="KAK3198094.1"/>
    </source>
</evidence>
<comment type="caution">
    <text evidence="7">The sequence shown here is derived from an EMBL/GenBank/DDBJ whole genome shotgun (WGS) entry which is preliminary data.</text>
</comment>
<dbReference type="PANTHER" id="PTHR31719:SF148">
    <property type="entry name" value="NAC TRANSCRIPTION FACTOR 25"/>
    <property type="match status" value="1"/>
</dbReference>
<proteinExistence type="predicted"/>
<evidence type="ECO:0000256" key="5">
    <source>
        <dbReference type="SAM" id="MobiDB-lite"/>
    </source>
</evidence>
<evidence type="ECO:0000313" key="8">
    <source>
        <dbReference type="Proteomes" id="UP001281410"/>
    </source>
</evidence>
<feature type="region of interest" description="Disordered" evidence="5">
    <location>
        <begin position="162"/>
        <end position="187"/>
    </location>
</feature>
<reference evidence="7" key="1">
    <citation type="journal article" date="2023" name="Plant J.">
        <title>Genome sequences and population genomics provide insights into the demographic history, inbreeding, and mutation load of two 'living fossil' tree species of Dipteronia.</title>
        <authorList>
            <person name="Feng Y."/>
            <person name="Comes H.P."/>
            <person name="Chen J."/>
            <person name="Zhu S."/>
            <person name="Lu R."/>
            <person name="Zhang X."/>
            <person name="Li P."/>
            <person name="Qiu J."/>
            <person name="Olsen K.M."/>
            <person name="Qiu Y."/>
        </authorList>
    </citation>
    <scope>NUCLEOTIDE SEQUENCE</scope>
    <source>
        <strain evidence="7">NBL</strain>
    </source>
</reference>
<keyword evidence="2" id="KW-0238">DNA-binding</keyword>
<keyword evidence="8" id="KW-1185">Reference proteome</keyword>
<keyword evidence="3" id="KW-0804">Transcription</keyword>